<reference evidence="4" key="1">
    <citation type="submission" date="2020-06" db="EMBL/GenBank/DDBJ databases">
        <title>A chromosome-scale genome assembly of Talaromyces rugulosus W13939.</title>
        <authorList>
            <person name="Wang B."/>
            <person name="Guo L."/>
            <person name="Ye K."/>
            <person name="Wang L."/>
        </authorList>
    </citation>
    <scope>NUCLEOTIDE SEQUENCE [LARGE SCALE GENOMIC DNA]</scope>
    <source>
        <strain evidence="4">W13939</strain>
    </source>
</reference>
<dbReference type="Pfam" id="PF15458">
    <property type="entry name" value="NTR2"/>
    <property type="match status" value="1"/>
</dbReference>
<feature type="transmembrane region" description="Helical" evidence="2">
    <location>
        <begin position="805"/>
        <end position="822"/>
    </location>
</feature>
<feature type="region of interest" description="Disordered" evidence="1">
    <location>
        <begin position="246"/>
        <end position="278"/>
    </location>
</feature>
<feature type="region of interest" description="Disordered" evidence="1">
    <location>
        <begin position="222"/>
        <end position="241"/>
    </location>
</feature>
<name>A0A7H8QJE9_TALRU</name>
<dbReference type="PANTHER" id="PTHR42101">
    <property type="entry name" value="CHROMOSOME 16, WHOLE GENOME SHOTGUN SEQUENCE"/>
    <property type="match status" value="1"/>
</dbReference>
<gene>
    <name evidence="3" type="ORF">TRUGW13939_01150</name>
</gene>
<protein>
    <recommendedName>
        <fullName evidence="5">Nineteen complex-related protein 2-domain-containing protein</fullName>
    </recommendedName>
</protein>
<keyword evidence="2" id="KW-0812">Transmembrane</keyword>
<feature type="transmembrane region" description="Helical" evidence="2">
    <location>
        <begin position="590"/>
        <end position="615"/>
    </location>
</feature>
<feature type="transmembrane region" description="Helical" evidence="2">
    <location>
        <begin position="463"/>
        <end position="487"/>
    </location>
</feature>
<evidence type="ECO:0000313" key="4">
    <source>
        <dbReference type="Proteomes" id="UP000509510"/>
    </source>
</evidence>
<dbReference type="InterPro" id="IPR010640">
    <property type="entry name" value="Low_temperature_requirement_A"/>
</dbReference>
<feature type="transmembrane region" description="Helical" evidence="2">
    <location>
        <begin position="627"/>
        <end position="646"/>
    </location>
</feature>
<dbReference type="RefSeq" id="XP_035340246.1">
    <property type="nucleotide sequence ID" value="XM_035484353.1"/>
</dbReference>
<dbReference type="Pfam" id="PF06772">
    <property type="entry name" value="LtrA"/>
    <property type="match status" value="1"/>
</dbReference>
<keyword evidence="4" id="KW-1185">Reference proteome</keyword>
<evidence type="ECO:0000256" key="1">
    <source>
        <dbReference type="SAM" id="MobiDB-lite"/>
    </source>
</evidence>
<dbReference type="OrthoDB" id="3177213at2759"/>
<dbReference type="EMBL" id="CP055898">
    <property type="protein sequence ID" value="QKX54067.1"/>
    <property type="molecule type" value="Genomic_DNA"/>
</dbReference>
<dbReference type="KEGG" id="trg:TRUGW13939_01150"/>
<keyword evidence="2" id="KW-0472">Membrane</keyword>
<evidence type="ECO:0008006" key="5">
    <source>
        <dbReference type="Google" id="ProtNLM"/>
    </source>
</evidence>
<feature type="compositionally biased region" description="Polar residues" evidence="1">
    <location>
        <begin position="83"/>
        <end position="93"/>
    </location>
</feature>
<dbReference type="GeneID" id="55988663"/>
<dbReference type="AlphaFoldDB" id="A0A7H8QJE9"/>
<dbReference type="GO" id="GO:0071008">
    <property type="term" value="C:U2-type post-mRNA release spliceosomal complex"/>
    <property type="evidence" value="ECO:0007669"/>
    <property type="project" value="InterPro"/>
</dbReference>
<dbReference type="InterPro" id="IPR028211">
    <property type="entry name" value="Ntr2"/>
</dbReference>
<dbReference type="GO" id="GO:0000390">
    <property type="term" value="P:spliceosomal complex disassembly"/>
    <property type="evidence" value="ECO:0007669"/>
    <property type="project" value="InterPro"/>
</dbReference>
<proteinExistence type="predicted"/>
<evidence type="ECO:0000313" key="3">
    <source>
        <dbReference type="EMBL" id="QKX54067.1"/>
    </source>
</evidence>
<accession>A0A7H8QJE9</accession>
<organism evidence="3 4">
    <name type="scientific">Talaromyces rugulosus</name>
    <name type="common">Penicillium rugulosum</name>
    <dbReference type="NCBI Taxonomy" id="121627"/>
    <lineage>
        <taxon>Eukaryota</taxon>
        <taxon>Fungi</taxon>
        <taxon>Dikarya</taxon>
        <taxon>Ascomycota</taxon>
        <taxon>Pezizomycotina</taxon>
        <taxon>Eurotiomycetes</taxon>
        <taxon>Eurotiomycetidae</taxon>
        <taxon>Eurotiales</taxon>
        <taxon>Trichocomaceae</taxon>
        <taxon>Talaromyces</taxon>
        <taxon>Talaromyces sect. Islandici</taxon>
    </lineage>
</organism>
<feature type="transmembrane region" description="Helical" evidence="2">
    <location>
        <begin position="875"/>
        <end position="897"/>
    </location>
</feature>
<feature type="transmembrane region" description="Helical" evidence="2">
    <location>
        <begin position="652"/>
        <end position="674"/>
    </location>
</feature>
<feature type="transmembrane region" description="Helical" evidence="2">
    <location>
        <begin position="912"/>
        <end position="931"/>
    </location>
</feature>
<feature type="region of interest" description="Disordered" evidence="1">
    <location>
        <begin position="1"/>
        <end position="136"/>
    </location>
</feature>
<sequence>MNSPFANRRKPRKIGGGDEDDGNTGQEPVVKRPSSLKSKQKSKLRLSFGPGETSITDGDDTASEVITPKRPGLGRRVLEKNALQRTPNTTVSSDHLPFRVGQEQGGPSYGEDYLKELRDSTPSTPKYADTDGENDRKEIDITAKFGELIQTPGASSIPSEAEIREKKARRARLATEQDYISLEGGQEIEEDYMAVDSRKEDTRLVRDDEDFAEGFDEYVEDGKISLGRKAEREQQRRQREQMRDLINDAEGSSEEEDSDAERNAAYEASQTRAGMDGLERDRQGVISRPKTPPKVSSLPSLAGVLGQLRGTLVEAESSKKLLLSRMEELRKEKADIAVREVEIQTLIKDAGEQYEKLRLDAGLAPGGDGLPGDVTPHDRGLESLGSSAVVSRVDSGAEFLIASSDSVYIIPWLASPLDENSLLSPRLRQRADASPIELFYDVFLVANLATFSATHEITDIKAVWSYVGFVGIIWFTWLQVALFDLRFSKDSIFERTCKVVQLCAMVGFASAGARFSTRIQDENVWAFKSLSVLLSGSRFMLALQYTINLWFLHDKIDGAIKGMLAIIGVLSITGFTYLVLYFVFGPNEPHIWTAWFGLFLFESLVIIAVSTYTPGLELDNTHLTTRMGLLTLIIIGEHVISITRIVNKMIAGGGWTLASLLHVMGVVTTVYLLWHSYYDITPLQRYGRIRQQIWTHLHFPFHMCIILSSEGCQILTLALDISLKLRYLLETMHFACEDPRPAKSFALNLLNRTIVDMEIDFSRSPRENNAISRVMATLWNQRDICPTGNFTEAPKYGIFEEQGRYLSGNVTVALFSSMGILPKEPEAMSLDGMRYVKVYLGLLTFVYIYYFVTVGLGMAYFAIFATLTRRHPKRLYNGIAVGFRLLCAVVLLSQVAFARDFNLTYKYMTHPIILYTFSLTMLSVLLVDRLLDSFAETRKSEIARQSSTRSTAPMVTFDEAETCLYDG</sequence>
<evidence type="ECO:0000256" key="2">
    <source>
        <dbReference type="SAM" id="Phobius"/>
    </source>
</evidence>
<keyword evidence="2" id="KW-1133">Transmembrane helix</keyword>
<feature type="transmembrane region" description="Helical" evidence="2">
    <location>
        <begin position="563"/>
        <end position="584"/>
    </location>
</feature>
<dbReference type="PANTHER" id="PTHR42101:SF1">
    <property type="entry name" value="LOW TEMPERATURE REQUIREMENT A"/>
    <property type="match status" value="1"/>
</dbReference>
<feature type="transmembrane region" description="Helical" evidence="2">
    <location>
        <begin position="529"/>
        <end position="551"/>
    </location>
</feature>
<feature type="transmembrane region" description="Helical" evidence="2">
    <location>
        <begin position="842"/>
        <end position="863"/>
    </location>
</feature>
<dbReference type="Proteomes" id="UP000509510">
    <property type="component" value="Chromosome I"/>
</dbReference>